<evidence type="ECO:0000313" key="2">
    <source>
        <dbReference type="EMBL" id="KKL07027.1"/>
    </source>
</evidence>
<evidence type="ECO:0000256" key="1">
    <source>
        <dbReference type="SAM" id="MobiDB-lite"/>
    </source>
</evidence>
<dbReference type="EMBL" id="LAZR01043457">
    <property type="protein sequence ID" value="KKL07027.1"/>
    <property type="molecule type" value="Genomic_DNA"/>
</dbReference>
<protein>
    <submittedName>
        <fullName evidence="2">Uncharacterized protein</fullName>
    </submittedName>
</protein>
<sequence length="151" mass="16596">MRLILTPPQAFDSEDRRSEARNLLEAVEGRLLERFVSDPILLCDVIYCICKPEADAKKITDEDFGKAMAGDAIDCATTALLEELVDFFPPQRRQLLTKALGKLRKLESMALTAAEARLDSPELEQRMEALLKETGDSSGSLPESSASTPAP</sequence>
<proteinExistence type="predicted"/>
<reference evidence="2" key="1">
    <citation type="journal article" date="2015" name="Nature">
        <title>Complex archaea that bridge the gap between prokaryotes and eukaryotes.</title>
        <authorList>
            <person name="Spang A."/>
            <person name="Saw J.H."/>
            <person name="Jorgensen S.L."/>
            <person name="Zaremba-Niedzwiedzka K."/>
            <person name="Martijn J."/>
            <person name="Lind A.E."/>
            <person name="van Eijk R."/>
            <person name="Schleper C."/>
            <person name="Guy L."/>
            <person name="Ettema T.J."/>
        </authorList>
    </citation>
    <scope>NUCLEOTIDE SEQUENCE</scope>
</reference>
<name>A0A0F9AZR9_9ZZZZ</name>
<accession>A0A0F9AZR9</accession>
<gene>
    <name evidence="2" type="ORF">LCGC14_2590130</name>
</gene>
<comment type="caution">
    <text evidence="2">The sequence shown here is derived from an EMBL/GenBank/DDBJ whole genome shotgun (WGS) entry which is preliminary data.</text>
</comment>
<feature type="compositionally biased region" description="Polar residues" evidence="1">
    <location>
        <begin position="136"/>
        <end position="151"/>
    </location>
</feature>
<feature type="compositionally biased region" description="Basic and acidic residues" evidence="1">
    <location>
        <begin position="120"/>
        <end position="135"/>
    </location>
</feature>
<dbReference type="AlphaFoldDB" id="A0A0F9AZR9"/>
<organism evidence="2">
    <name type="scientific">marine sediment metagenome</name>
    <dbReference type="NCBI Taxonomy" id="412755"/>
    <lineage>
        <taxon>unclassified sequences</taxon>
        <taxon>metagenomes</taxon>
        <taxon>ecological metagenomes</taxon>
    </lineage>
</organism>
<feature type="region of interest" description="Disordered" evidence="1">
    <location>
        <begin position="120"/>
        <end position="151"/>
    </location>
</feature>